<feature type="coiled-coil region" evidence="7">
    <location>
        <begin position="64"/>
        <end position="102"/>
    </location>
</feature>
<evidence type="ECO:0000313" key="9">
    <source>
        <dbReference type="EMBL" id="KAL1215565.1"/>
    </source>
</evidence>
<dbReference type="InterPro" id="IPR009768">
    <property type="entry name" value="MAP70"/>
</dbReference>
<feature type="compositionally biased region" description="Basic and acidic residues" evidence="8">
    <location>
        <begin position="16"/>
        <end position="26"/>
    </location>
</feature>
<protein>
    <submittedName>
        <fullName evidence="9">Microtubule-associated protein 70-1</fullName>
    </submittedName>
</protein>
<dbReference type="AlphaFoldDB" id="A0ABD1BHE8"/>
<evidence type="ECO:0000256" key="5">
    <source>
        <dbReference type="ARBA" id="ARBA00023054"/>
    </source>
</evidence>
<comment type="similarity">
    <text evidence="2">Belongs to the MAP70 family.</text>
</comment>
<keyword evidence="6" id="KW-0206">Cytoskeleton</keyword>
<dbReference type="PANTHER" id="PTHR31246">
    <property type="entry name" value="MICROTUBULE-ASSOCIATED PROTEIN 70-2"/>
    <property type="match status" value="1"/>
</dbReference>
<dbReference type="Proteomes" id="UP001558713">
    <property type="component" value="Unassembled WGS sequence"/>
</dbReference>
<accession>A0ABD1BHE8</accession>
<evidence type="ECO:0000313" key="10">
    <source>
        <dbReference type="Proteomes" id="UP001558713"/>
    </source>
</evidence>
<keyword evidence="10" id="KW-1185">Reference proteome</keyword>
<evidence type="ECO:0000256" key="8">
    <source>
        <dbReference type="SAM" id="MobiDB-lite"/>
    </source>
</evidence>
<evidence type="ECO:0000256" key="7">
    <source>
        <dbReference type="SAM" id="Coils"/>
    </source>
</evidence>
<feature type="compositionally biased region" description="Low complexity" evidence="8">
    <location>
        <begin position="117"/>
        <end position="128"/>
    </location>
</feature>
<evidence type="ECO:0000256" key="6">
    <source>
        <dbReference type="ARBA" id="ARBA00023212"/>
    </source>
</evidence>
<keyword evidence="5 7" id="KW-0175">Coiled coil</keyword>
<evidence type="ECO:0000256" key="4">
    <source>
        <dbReference type="ARBA" id="ARBA00022701"/>
    </source>
</evidence>
<evidence type="ECO:0000256" key="1">
    <source>
        <dbReference type="ARBA" id="ARBA00004245"/>
    </source>
</evidence>
<dbReference type="Pfam" id="PF07058">
    <property type="entry name" value="MAP70"/>
    <property type="match status" value="1"/>
</dbReference>
<reference evidence="9 10" key="1">
    <citation type="submission" date="2024-04" db="EMBL/GenBank/DDBJ databases">
        <title>Genome assembly C_amara_ONT_v2.</title>
        <authorList>
            <person name="Yant L."/>
            <person name="Moore C."/>
            <person name="Slenker M."/>
        </authorList>
    </citation>
    <scope>NUCLEOTIDE SEQUENCE [LARGE SCALE GENOMIC DNA]</scope>
    <source>
        <tissue evidence="9">Leaf</tissue>
    </source>
</reference>
<keyword evidence="3" id="KW-0963">Cytoplasm</keyword>
<evidence type="ECO:0000256" key="3">
    <source>
        <dbReference type="ARBA" id="ARBA00022490"/>
    </source>
</evidence>
<comment type="caution">
    <text evidence="9">The sequence shown here is derived from an EMBL/GenBank/DDBJ whole genome shotgun (WGS) entry which is preliminary data.</text>
</comment>
<keyword evidence="4" id="KW-0493">Microtubule</keyword>
<feature type="region of interest" description="Disordered" evidence="8">
    <location>
        <begin position="1"/>
        <end position="36"/>
    </location>
</feature>
<proteinExistence type="inferred from homology"/>
<gene>
    <name evidence="9" type="ORF">V5N11_024122</name>
</gene>
<sequence>MGIMHSTRLVTKPKNIWKDNSEEKPPSELPAQTTEDNVPGVLYDLLKKEVVGLRKSSHDKDQSLKDKDEAIEMLAKKVETLTNAMEVEVKKMIRKVAAIEKEVTAVHVNKERRSFKRSSSNTKNSSNTAQILAVRAAGRNG</sequence>
<evidence type="ECO:0000256" key="2">
    <source>
        <dbReference type="ARBA" id="ARBA00008825"/>
    </source>
</evidence>
<feature type="region of interest" description="Disordered" evidence="8">
    <location>
        <begin position="111"/>
        <end position="141"/>
    </location>
</feature>
<organism evidence="9 10">
    <name type="scientific">Cardamine amara subsp. amara</name>
    <dbReference type="NCBI Taxonomy" id="228776"/>
    <lineage>
        <taxon>Eukaryota</taxon>
        <taxon>Viridiplantae</taxon>
        <taxon>Streptophyta</taxon>
        <taxon>Embryophyta</taxon>
        <taxon>Tracheophyta</taxon>
        <taxon>Spermatophyta</taxon>
        <taxon>Magnoliopsida</taxon>
        <taxon>eudicotyledons</taxon>
        <taxon>Gunneridae</taxon>
        <taxon>Pentapetalae</taxon>
        <taxon>rosids</taxon>
        <taxon>malvids</taxon>
        <taxon>Brassicales</taxon>
        <taxon>Brassicaceae</taxon>
        <taxon>Cardamineae</taxon>
        <taxon>Cardamine</taxon>
    </lineage>
</organism>
<dbReference type="EMBL" id="JBANAX010000284">
    <property type="protein sequence ID" value="KAL1215565.1"/>
    <property type="molecule type" value="Genomic_DNA"/>
</dbReference>
<dbReference type="PANTHER" id="PTHR31246:SF21">
    <property type="entry name" value="MICROTUBULE-ASSOCIATED PROTEIN 70-1"/>
    <property type="match status" value="1"/>
</dbReference>
<name>A0ABD1BHE8_CARAN</name>
<dbReference type="GO" id="GO:0005874">
    <property type="term" value="C:microtubule"/>
    <property type="evidence" value="ECO:0007669"/>
    <property type="project" value="UniProtKB-KW"/>
</dbReference>
<comment type="subcellular location">
    <subcellularLocation>
        <location evidence="1">Cytoplasm</location>
        <location evidence="1">Cytoskeleton</location>
    </subcellularLocation>
</comment>